<dbReference type="AlphaFoldDB" id="A0A5B8MY10"/>
<dbReference type="GO" id="GO:0016020">
    <property type="term" value="C:membrane"/>
    <property type="evidence" value="ECO:0007669"/>
    <property type="project" value="UniProtKB-SubCell"/>
</dbReference>
<evidence type="ECO:0000259" key="6">
    <source>
        <dbReference type="PROSITE" id="PS50850"/>
    </source>
</evidence>
<feature type="transmembrane region" description="Helical" evidence="5">
    <location>
        <begin position="288"/>
        <end position="308"/>
    </location>
</feature>
<organism evidence="8 9">
    <name type="scientific">Chloropicon primus</name>
    <dbReference type="NCBI Taxonomy" id="1764295"/>
    <lineage>
        <taxon>Eukaryota</taxon>
        <taxon>Viridiplantae</taxon>
        <taxon>Chlorophyta</taxon>
        <taxon>Chloropicophyceae</taxon>
        <taxon>Chloropicales</taxon>
        <taxon>Chloropicaceae</taxon>
        <taxon>Chloropicon</taxon>
    </lineage>
</organism>
<evidence type="ECO:0000313" key="8">
    <source>
        <dbReference type="EMBL" id="QDZ24535.1"/>
    </source>
</evidence>
<evidence type="ECO:0000256" key="4">
    <source>
        <dbReference type="ARBA" id="ARBA00023136"/>
    </source>
</evidence>
<dbReference type="GO" id="GO:0022857">
    <property type="term" value="F:transmembrane transporter activity"/>
    <property type="evidence" value="ECO:0007669"/>
    <property type="project" value="InterPro"/>
</dbReference>
<dbReference type="OrthoDB" id="433512at2759"/>
<gene>
    <name evidence="8" type="ORF">A3770_13p70530</name>
    <name evidence="7" type="ORF">CPRI1469_LOCUS2497</name>
</gene>
<feature type="transmembrane region" description="Helical" evidence="5">
    <location>
        <begin position="119"/>
        <end position="138"/>
    </location>
</feature>
<dbReference type="EMBL" id="HBHL01003978">
    <property type="protein sequence ID" value="CAD9713645.1"/>
    <property type="molecule type" value="Transcribed_RNA"/>
</dbReference>
<reference evidence="7" key="2">
    <citation type="submission" date="2021-01" db="EMBL/GenBank/DDBJ databases">
        <authorList>
            <person name="Corre E."/>
            <person name="Pelletier E."/>
            <person name="Niang G."/>
            <person name="Scheremetjew M."/>
            <person name="Finn R."/>
            <person name="Kale V."/>
            <person name="Holt S."/>
            <person name="Cochrane G."/>
            <person name="Meng A."/>
            <person name="Brown T."/>
            <person name="Cohen L."/>
        </authorList>
    </citation>
    <scope>NUCLEOTIDE SEQUENCE</scope>
    <source>
        <strain evidence="7">CCMP1205</strain>
    </source>
</reference>
<dbReference type="InterPro" id="IPR005828">
    <property type="entry name" value="MFS_sugar_transport-like"/>
</dbReference>
<reference evidence="8 9" key="1">
    <citation type="submission" date="2018-07" db="EMBL/GenBank/DDBJ databases">
        <title>The complete nuclear genome of the prasinophyte Chloropicon primus (CCMP1205).</title>
        <authorList>
            <person name="Pombert J.-F."/>
            <person name="Otis C."/>
            <person name="Turmel M."/>
            <person name="Lemieux C."/>
        </authorList>
    </citation>
    <scope>NUCLEOTIDE SEQUENCE [LARGE SCALE GENOMIC DNA]</scope>
    <source>
        <strain evidence="8 9">CCMP1205</strain>
    </source>
</reference>
<dbReference type="InterPro" id="IPR036259">
    <property type="entry name" value="MFS_trans_sf"/>
</dbReference>
<dbReference type="Gene3D" id="1.20.1250.20">
    <property type="entry name" value="MFS general substrate transporter like domains"/>
    <property type="match status" value="1"/>
</dbReference>
<feature type="transmembrane region" description="Helical" evidence="5">
    <location>
        <begin position="86"/>
        <end position="107"/>
    </location>
</feature>
<feature type="transmembrane region" description="Helical" evidence="5">
    <location>
        <begin position="150"/>
        <end position="171"/>
    </location>
</feature>
<dbReference type="SUPFAM" id="SSF103473">
    <property type="entry name" value="MFS general substrate transporter"/>
    <property type="match status" value="1"/>
</dbReference>
<evidence type="ECO:0000256" key="3">
    <source>
        <dbReference type="ARBA" id="ARBA00022989"/>
    </source>
</evidence>
<feature type="transmembrane region" description="Helical" evidence="5">
    <location>
        <begin position="41"/>
        <end position="66"/>
    </location>
</feature>
<feature type="domain" description="Major facilitator superfamily (MFS) profile" evidence="6">
    <location>
        <begin position="45"/>
        <end position="476"/>
    </location>
</feature>
<dbReference type="PROSITE" id="PS50850">
    <property type="entry name" value="MFS"/>
    <property type="match status" value="1"/>
</dbReference>
<sequence>MDLSLQDADEVFQSARREREREEGHDDDDDKKCAPLGWLRYYVRVGLIPGFGLFSESYLLFIFNQVGGPFKEHSPWTTCYDSERDGYVKMASLVGVVAGMVVFGLLADGLGRRLGSITTNVLMLLGAIFLTAASPAPFPEGDEGDCNTFFWWIAVSYFVFGVGVGGEYPLSASIASERTMAEKSSATRGRDILLCFACQGLGQNLGNAVFFFLTLGCTAKGTCAEPDTVAMNYRVSMGISIVFLLGLLPYRLTRTESRQYEELKRQTIRQGLATPGYITIFKQYGVRLIGTAGSWFLWDIIMYGNSLFSKEVTAQVNAGLGAVQITGFTWLYVVVALPGYFLAAFTVDRAWMGRKTLQWCGFVFVGLLFFLIGGFMPILEESNTGVFVFLYCLATFFYQFGPNSTTFLIPAEVYATPVRARCHGISAMSGKLGALVGEQGIAQMLNTIGLTPMFYVMGGVSLAGALLTIFLVPDSRTINLEMEDQTFVRGWLGEEAGQKFFAQSQQNMDAVDQLEKNLSLELAETMASTAPEPV</sequence>
<keyword evidence="2 5" id="KW-0812">Transmembrane</keyword>
<accession>A0A5B8MY10</accession>
<feature type="transmembrane region" description="Helical" evidence="5">
    <location>
        <begin position="453"/>
        <end position="472"/>
    </location>
</feature>
<evidence type="ECO:0000313" key="7">
    <source>
        <dbReference type="EMBL" id="CAD9713645.1"/>
    </source>
</evidence>
<keyword evidence="3 5" id="KW-1133">Transmembrane helix</keyword>
<dbReference type="Proteomes" id="UP000316726">
    <property type="component" value="Chromosome 13"/>
</dbReference>
<evidence type="ECO:0000256" key="1">
    <source>
        <dbReference type="ARBA" id="ARBA00004141"/>
    </source>
</evidence>
<keyword evidence="4 5" id="KW-0472">Membrane</keyword>
<evidence type="ECO:0000313" key="9">
    <source>
        <dbReference type="Proteomes" id="UP000316726"/>
    </source>
</evidence>
<protein>
    <submittedName>
        <fullName evidence="8">MFS general substrate transporter</fullName>
    </submittedName>
</protein>
<evidence type="ECO:0000256" key="5">
    <source>
        <dbReference type="SAM" id="Phobius"/>
    </source>
</evidence>
<feature type="transmembrane region" description="Helical" evidence="5">
    <location>
        <begin position="192"/>
        <end position="213"/>
    </location>
</feature>
<proteinExistence type="predicted"/>
<keyword evidence="9" id="KW-1185">Reference proteome</keyword>
<evidence type="ECO:0000256" key="2">
    <source>
        <dbReference type="ARBA" id="ARBA00022692"/>
    </source>
</evidence>
<dbReference type="PANTHER" id="PTHR24064">
    <property type="entry name" value="SOLUTE CARRIER FAMILY 22 MEMBER"/>
    <property type="match status" value="1"/>
</dbReference>
<name>A0A5B8MY10_9CHLO</name>
<feature type="transmembrane region" description="Helical" evidence="5">
    <location>
        <begin position="328"/>
        <end position="347"/>
    </location>
</feature>
<comment type="subcellular location">
    <subcellularLocation>
        <location evidence="1">Membrane</location>
        <topology evidence="1">Multi-pass membrane protein</topology>
    </subcellularLocation>
</comment>
<feature type="transmembrane region" description="Helical" evidence="5">
    <location>
        <begin position="233"/>
        <end position="250"/>
    </location>
</feature>
<dbReference type="InterPro" id="IPR020846">
    <property type="entry name" value="MFS_dom"/>
</dbReference>
<dbReference type="Pfam" id="PF00083">
    <property type="entry name" value="Sugar_tr"/>
    <property type="match status" value="2"/>
</dbReference>
<dbReference type="EMBL" id="CP031046">
    <property type="protein sequence ID" value="QDZ24535.1"/>
    <property type="molecule type" value="Genomic_DNA"/>
</dbReference>
<feature type="transmembrane region" description="Helical" evidence="5">
    <location>
        <begin position="359"/>
        <end position="379"/>
    </location>
</feature>
<dbReference type="STRING" id="1764295.A0A5B8MY10"/>